<keyword evidence="2" id="KW-0408">Iron</keyword>
<evidence type="ECO:0000256" key="2">
    <source>
        <dbReference type="ARBA" id="ARBA00023004"/>
    </source>
</evidence>
<dbReference type="Pfam" id="PF04055">
    <property type="entry name" value="Radical_SAM"/>
    <property type="match status" value="1"/>
</dbReference>
<dbReference type="GO" id="GO:0051536">
    <property type="term" value="F:iron-sulfur cluster binding"/>
    <property type="evidence" value="ECO:0007669"/>
    <property type="project" value="UniProtKB-KW"/>
</dbReference>
<feature type="domain" description="Elp3/MiaA/NifB-like radical SAM core" evidence="4">
    <location>
        <begin position="21"/>
        <end position="242"/>
    </location>
</feature>
<name>A0A7C8LH25_9FIRM</name>
<keyword evidence="1" id="KW-0479">Metal-binding</keyword>
<gene>
    <name evidence="5" type="ORF">GND95_10330</name>
</gene>
<dbReference type="SFLD" id="SFLDS00029">
    <property type="entry name" value="Radical_SAM"/>
    <property type="match status" value="1"/>
</dbReference>
<keyword evidence="6" id="KW-1185">Reference proteome</keyword>
<evidence type="ECO:0000313" key="5">
    <source>
        <dbReference type="EMBL" id="KAE9632916.1"/>
    </source>
</evidence>
<evidence type="ECO:0000256" key="1">
    <source>
        <dbReference type="ARBA" id="ARBA00022723"/>
    </source>
</evidence>
<sequence>MANYKEITCSVACNKLKRKMPYSWDLNIYRGCEHGCIYCYAMYSHQYLDSEQYFDDIYVKTNIVEQLEQQLSSRSWKREVVNIGGVTDSYQPIEAQYKIMPEILKLMIKYKTPCIISTKSDLILRDYNLIEELARITYVNVAATITCMDEEIRRKIESNGVDSLKRFAMLKEFSKTNASTGLHFMPIIPYITDTRENVDSLYAYARDSSVDYVLPGTLYLRGKTREVFFDFIKKEFPDLYEELTLLYKTGGADKEYKNKLYLMVNEIKAKYNLSGSYSKPMKEKLNQAENIQLSLF</sequence>
<evidence type="ECO:0000256" key="3">
    <source>
        <dbReference type="ARBA" id="ARBA00023014"/>
    </source>
</evidence>
<dbReference type="GO" id="GO:0046872">
    <property type="term" value="F:metal ion binding"/>
    <property type="evidence" value="ECO:0007669"/>
    <property type="project" value="UniProtKB-KW"/>
</dbReference>
<reference evidence="5 6" key="1">
    <citation type="submission" date="2019-12" db="EMBL/GenBank/DDBJ databases">
        <title>Defluviitalea raffinosedens, isolated from a biogas fermenter, genome sequencing and characterization.</title>
        <authorList>
            <person name="Rettenmaier R."/>
            <person name="Schneider M."/>
            <person name="Neuhaus K."/>
            <person name="Liebl W."/>
            <person name="Zverlov V."/>
        </authorList>
    </citation>
    <scope>NUCLEOTIDE SEQUENCE [LARGE SCALE GENOMIC DNA]</scope>
    <source>
        <strain evidence="5 6">249c-K6</strain>
    </source>
</reference>
<dbReference type="Gene3D" id="3.80.30.30">
    <property type="match status" value="1"/>
</dbReference>
<proteinExistence type="predicted"/>
<evidence type="ECO:0000259" key="4">
    <source>
        <dbReference type="SMART" id="SM00729"/>
    </source>
</evidence>
<dbReference type="Proteomes" id="UP000483018">
    <property type="component" value="Unassembled WGS sequence"/>
</dbReference>
<dbReference type="RefSeq" id="WP_158741053.1">
    <property type="nucleotide sequence ID" value="NZ_JAFBEP010000001.1"/>
</dbReference>
<dbReference type="InterPro" id="IPR058240">
    <property type="entry name" value="rSAM_sf"/>
</dbReference>
<dbReference type="PANTHER" id="PTHR43432:SF5">
    <property type="entry name" value="ELP3_MIAA_NIFB-LIKE RADICAL SAM CORE DOMAIN-CONTAINING PROTEIN"/>
    <property type="match status" value="1"/>
</dbReference>
<dbReference type="AlphaFoldDB" id="A0A7C8LH25"/>
<dbReference type="GO" id="GO:0003824">
    <property type="term" value="F:catalytic activity"/>
    <property type="evidence" value="ECO:0007669"/>
    <property type="project" value="InterPro"/>
</dbReference>
<organism evidence="5 6">
    <name type="scientific">Defluviitalea raffinosedens</name>
    <dbReference type="NCBI Taxonomy" id="1450156"/>
    <lineage>
        <taxon>Bacteria</taxon>
        <taxon>Bacillati</taxon>
        <taxon>Bacillota</taxon>
        <taxon>Clostridia</taxon>
        <taxon>Lachnospirales</taxon>
        <taxon>Defluviitaleaceae</taxon>
        <taxon>Defluviitalea</taxon>
    </lineage>
</organism>
<dbReference type="OrthoDB" id="9785699at2"/>
<dbReference type="CDD" id="cd01335">
    <property type="entry name" value="Radical_SAM"/>
    <property type="match status" value="1"/>
</dbReference>
<keyword evidence="3" id="KW-0411">Iron-sulfur</keyword>
<dbReference type="InterPro" id="IPR040086">
    <property type="entry name" value="MJ0683-like"/>
</dbReference>
<dbReference type="SFLD" id="SFLDG01084">
    <property type="entry name" value="Uncharacterised_Radical_SAM_Su"/>
    <property type="match status" value="1"/>
</dbReference>
<dbReference type="InterPro" id="IPR006638">
    <property type="entry name" value="Elp3/MiaA/NifB-like_rSAM"/>
</dbReference>
<dbReference type="SUPFAM" id="SSF102114">
    <property type="entry name" value="Radical SAM enzymes"/>
    <property type="match status" value="1"/>
</dbReference>
<comment type="caution">
    <text evidence="5">The sequence shown here is derived from an EMBL/GenBank/DDBJ whole genome shotgun (WGS) entry which is preliminary data.</text>
</comment>
<protein>
    <submittedName>
        <fullName evidence="5">Radical SAM protein</fullName>
    </submittedName>
</protein>
<dbReference type="PANTHER" id="PTHR43432">
    <property type="entry name" value="SLR0285 PROTEIN"/>
    <property type="match status" value="1"/>
</dbReference>
<dbReference type="SMART" id="SM00729">
    <property type="entry name" value="Elp3"/>
    <property type="match status" value="1"/>
</dbReference>
<dbReference type="InterPro" id="IPR007197">
    <property type="entry name" value="rSAM"/>
</dbReference>
<accession>A0A7C8LH25</accession>
<dbReference type="EMBL" id="WSLF01000010">
    <property type="protein sequence ID" value="KAE9632916.1"/>
    <property type="molecule type" value="Genomic_DNA"/>
</dbReference>
<evidence type="ECO:0000313" key="6">
    <source>
        <dbReference type="Proteomes" id="UP000483018"/>
    </source>
</evidence>